<dbReference type="Proteomes" id="UP000604046">
    <property type="component" value="Unassembled WGS sequence"/>
</dbReference>
<proteinExistence type="predicted"/>
<dbReference type="AlphaFoldDB" id="A0A812TNM1"/>
<feature type="transmembrane region" description="Helical" evidence="1">
    <location>
        <begin position="55"/>
        <end position="76"/>
    </location>
</feature>
<keyword evidence="1" id="KW-0472">Membrane</keyword>
<dbReference type="OrthoDB" id="415395at2759"/>
<sequence length="194" mass="20947">MWVNWQGATWNSVHDAPKGLIKFRHGGSQDSNMEGDLLVSYMKVLQPLESHDDGASVPAGFALVTPLLFLLVQASAGGPELWSRGRGIQLALRALTVLLVGGASGATQLLGCRKTAKMKSESGFWATCTWIPADLVLPWLGCGKGTVASDHWGILGPSAAAPCPASLCFLACLFWKQRRAVRQCKTSLRRECRR</sequence>
<feature type="transmembrane region" description="Helical" evidence="1">
    <location>
        <begin position="88"/>
        <end position="110"/>
    </location>
</feature>
<evidence type="ECO:0000313" key="3">
    <source>
        <dbReference type="Proteomes" id="UP000604046"/>
    </source>
</evidence>
<evidence type="ECO:0000313" key="2">
    <source>
        <dbReference type="EMBL" id="CAE7534774.1"/>
    </source>
</evidence>
<keyword evidence="3" id="KW-1185">Reference proteome</keyword>
<gene>
    <name evidence="2" type="primary">FLS2</name>
    <name evidence="2" type="ORF">SNAT2548_LOCUS29971</name>
</gene>
<protein>
    <submittedName>
        <fullName evidence="2">FLS2 protein</fullName>
    </submittedName>
</protein>
<reference evidence="2" key="1">
    <citation type="submission" date="2021-02" db="EMBL/GenBank/DDBJ databases">
        <authorList>
            <person name="Dougan E. K."/>
            <person name="Rhodes N."/>
            <person name="Thang M."/>
            <person name="Chan C."/>
        </authorList>
    </citation>
    <scope>NUCLEOTIDE SEQUENCE</scope>
</reference>
<comment type="caution">
    <text evidence="2">The sequence shown here is derived from an EMBL/GenBank/DDBJ whole genome shotgun (WGS) entry which is preliminary data.</text>
</comment>
<evidence type="ECO:0000256" key="1">
    <source>
        <dbReference type="SAM" id="Phobius"/>
    </source>
</evidence>
<accession>A0A812TNM1</accession>
<keyword evidence="1" id="KW-0812">Transmembrane</keyword>
<organism evidence="2 3">
    <name type="scientific">Symbiodinium natans</name>
    <dbReference type="NCBI Taxonomy" id="878477"/>
    <lineage>
        <taxon>Eukaryota</taxon>
        <taxon>Sar</taxon>
        <taxon>Alveolata</taxon>
        <taxon>Dinophyceae</taxon>
        <taxon>Suessiales</taxon>
        <taxon>Symbiodiniaceae</taxon>
        <taxon>Symbiodinium</taxon>
    </lineage>
</organism>
<keyword evidence="1" id="KW-1133">Transmembrane helix</keyword>
<feature type="transmembrane region" description="Helical" evidence="1">
    <location>
        <begin position="152"/>
        <end position="175"/>
    </location>
</feature>
<dbReference type="EMBL" id="CAJNDS010002584">
    <property type="protein sequence ID" value="CAE7534774.1"/>
    <property type="molecule type" value="Genomic_DNA"/>
</dbReference>
<name>A0A812TNM1_9DINO</name>